<protein>
    <submittedName>
        <fullName evidence="1">YfhO family protein</fullName>
    </submittedName>
</protein>
<evidence type="ECO:0000313" key="1">
    <source>
        <dbReference type="EMBL" id="XFD39714.1"/>
    </source>
</evidence>
<keyword evidence="2" id="KW-1185">Reference proteome</keyword>
<organism evidence="1 2">
    <name type="scientific">Lentilactobacillus terminaliae</name>
    <dbReference type="NCBI Taxonomy" id="3003483"/>
    <lineage>
        <taxon>Bacteria</taxon>
        <taxon>Bacillati</taxon>
        <taxon>Bacillota</taxon>
        <taxon>Bacilli</taxon>
        <taxon>Lactobacillales</taxon>
        <taxon>Lactobacillaceae</taxon>
        <taxon>Lentilactobacillus</taxon>
    </lineage>
</organism>
<gene>
    <name evidence="1" type="ORF">O0236_010020</name>
</gene>
<accession>A0ACD5DEB0</accession>
<dbReference type="EMBL" id="CP168151">
    <property type="protein sequence ID" value="XFD39714.1"/>
    <property type="molecule type" value="Genomic_DNA"/>
</dbReference>
<sequence>MKTIWKKTPTFILYTLFFLIFVCVMISCLSLSDKSMIWQLDGLAQHFPILIQFRQMILEFIAHPTHGLTNWAWNIGLGSDTLTNFQYYVIGDLFNYLIVLFPKSQIETGFGILVFLRMYVSGLSFLLFTHHYNFKKISKLIGALAYTFNGYAIATGLHHPFFILPLIFFPLLAYGIDNVLKNKSFVPLVIAVFLVLIGNFYFAWILAIGAIVYTLIRLLSMRKVAEFKFFKSVGKLIGSAIIGLGMATLVFLPTIMLAAKSTRINQKFANGLTFFPLEYYLKIPSTFLVNGRAMNFWLVIGITSFSFLAIVYMVSHFKKYLWANIYLLIVIVGLLIPAFGAIINAMTTPSNRWILLANLLFAFATMILIDNMNSLTKRDLYWMFGSSLGLIFIVWLNNGMILNLARHDFIEYGMLLLTMTVILAMLFFHWSHTTNFVVITLIFSLNLMANIVGVYSPNSSNLANQQMDQGISTRFSDDYYNGAQNYVKQQPGFFRTSKAPRYQYNQKIDNLANFTNTNTNIAINTGINDESIYLTLQNGYLGDFSRAVANSQFSMNTPIGQNDYRTALNDLMGVKYLFARANTKNQMIPYGYTPVKDKNGKIKIFQAKSRINADPSIENSYGTVVYKNKNALPLVYSQSKTVSPSAFNQLDPLDKERVMTQGAVVNKSSQSRSPLNYNSPRKNIKYQVNIDSTDLLDSTSQLAKYRLNILGKSNADKLLKQPHQQISLGANEQKVQNILLQNKNILENNAYRNRNGLKDMTTDATGKPLQYSLKVNNPNATKNSELFLVINGIKQTDGSLDDQMDWITNQNLLDNKSYSKLQKMNDYRSNLLNPKFGGYLFNAFTKNYQTGFAQYDSDNLSNYRQINSIVLNLGYSKDARKNVKLVFNQVKNIKFSSVKLVAMPFDKQYDRQIQQLKNSGLTNLKVNKSHVSGISNSQTKQTLVSSIPYSTGWHLKIDGKASNTFVVNKGFVGANVPAGRHKIQLTYQTPGYNLGVLITIISTIILIILWVISVITSRNHRDKARHSKAH</sequence>
<dbReference type="Proteomes" id="UP001149860">
    <property type="component" value="Chromosome"/>
</dbReference>
<reference evidence="1" key="1">
    <citation type="submission" date="2024-08" db="EMBL/GenBank/DDBJ databases">
        <title>Lentilactobacillus sp. nov., isolated from tree bark.</title>
        <authorList>
            <person name="Phuengjayaem S."/>
            <person name="Tanasupawat S."/>
        </authorList>
    </citation>
    <scope>NUCLEOTIDE SEQUENCE</scope>
    <source>
        <strain evidence="1">SPB1-3</strain>
    </source>
</reference>
<name>A0ACD5DEB0_9LACO</name>
<evidence type="ECO:0000313" key="2">
    <source>
        <dbReference type="Proteomes" id="UP001149860"/>
    </source>
</evidence>
<proteinExistence type="predicted"/>